<proteinExistence type="predicted"/>
<name>A0A6C0JG62_9ZZZZ</name>
<organism evidence="1">
    <name type="scientific">viral metagenome</name>
    <dbReference type="NCBI Taxonomy" id="1070528"/>
    <lineage>
        <taxon>unclassified sequences</taxon>
        <taxon>metagenomes</taxon>
        <taxon>organismal metagenomes</taxon>
    </lineage>
</organism>
<sequence length="1361" mass="142620">MGRTARFDQVFVTSLDADPVEQDVLTDVKSIITKEIDVEVITAEKFAISNTNPTKNISIGSNIFVDDISTNIVLDVTKGIRAERLYVNDKIGIAAPSATNEFQIGPNNELVIDRSNEHLLTLKGNVSATNVLVSNIINVDDTLIIDRMGSNVLKVVGNTHTTNISVDNYLSVGTTENFDPGSNVAVFYDSNVCIDQGHLTVNGNLHVNGNVFISESATYQTLINLVVANNVIQQGSTNNKNAPFDNALIMTEGGDGSVANLVFGYQFSNNEYVLGRTQMAPGDTVIHVDQSNTVNLHVYGQMFADGNVGVANTSTKFTLSVGSNVYFDDTGPNVFVSDGNVAVTGNVVSGGMRIGSLVTFDPSAAAPILFNENIKSNSIRTVGSGTSHSGIANLAPTNTLSVGAKIFGNMVAANALTVLGNTATTELVTNSIHSFSNIVIHADRYGGLTGTSNALVLKSGSAASNVSSIEIIGASTSNTHQIIKMKTRNTERVRIDTVGRVGISNTHPTEKLTVAGNVHATLGDGFIYGNTWGSASNTSSRMYSSHLVGENKIENIVAEGKGLNIYASKTATMGTPKLTILESSNVGVGTATPKGRLHTSGGTVFINDEITNNGTYKHLGTPLVVSNALTIANTTDFKRVLELCREGGTTSSDGVRATFKMGKHTAVSSGTANSQLDIFLASTNYETEVDVLTLRSDGLVGIGTTIPTAHLEVHCTGAANPTTNGLLVHNFDGDSGDAILAAQTRQLTGNIFTSYIQTNAGSNPRGWSTGVTGTNSDFRITQNVSNNKDSATVGLYIDGANGNVGLGTDSPRGALDVLGNVVVGNEVSFGGLTGDLFGNTRLVERRYNADQSRNELVIFKGNDGSGNTSGPDRIRHIAAEHIFQTYTSSGQSFSTILANAGDATGNVPLCIPGSGVVVIGGQRSTADTAGDNTKLVVNGDIEFGGGGSFKLTGMAFVTTDPETGDSVNKIRSILDGSDRRVLTFVHEVSSTSDSEFARFDKLGRLGIGTSTVDSNVHIFNGNTTDQTLLKLESPHPGSGTFTKKSGILLHTTENFGGYVKAFRDSATSLSGIVIGGTNSGTETDGVHITHGGNVGVGTLNPQKQLHVYDGMVRVESPSSNATIELTTSAGSANIYADTTGNVYINPLRTGLRNTTFLNSNVEVIGDFSVDGALDLGNQVAIGLDGATANTTLHVNGGIITNSDQVATKKYSHSNVVANGNGQNIQFVFRPNTFYAKIIAVLRETSDVRNTSTMILEVSGGTHDGSTGSMYDIALGPQTIMGATNSNPWSPTVSVGTRGINIQPTNSDTLNGPNYAYDLTVELTSGVDGGLSRITKRALNIDTTSVLDNGTGGPDLLVGFSY</sequence>
<evidence type="ECO:0000313" key="1">
    <source>
        <dbReference type="EMBL" id="QHU03766.1"/>
    </source>
</evidence>
<protein>
    <submittedName>
        <fullName evidence="1">Uncharacterized protein</fullName>
    </submittedName>
</protein>
<dbReference type="EMBL" id="MN740388">
    <property type="protein sequence ID" value="QHU03766.1"/>
    <property type="molecule type" value="Genomic_DNA"/>
</dbReference>
<reference evidence="1" key="1">
    <citation type="journal article" date="2020" name="Nature">
        <title>Giant virus diversity and host interactions through global metagenomics.</title>
        <authorList>
            <person name="Schulz F."/>
            <person name="Roux S."/>
            <person name="Paez-Espino D."/>
            <person name="Jungbluth S."/>
            <person name="Walsh D.A."/>
            <person name="Denef V.J."/>
            <person name="McMahon K.D."/>
            <person name="Konstantinidis K.T."/>
            <person name="Eloe-Fadrosh E.A."/>
            <person name="Kyrpides N.C."/>
            <person name="Woyke T."/>
        </authorList>
    </citation>
    <scope>NUCLEOTIDE SEQUENCE</scope>
    <source>
        <strain evidence="1">GVMAG-M-3300027206-1</strain>
    </source>
</reference>
<accession>A0A6C0JG62</accession>